<name>A0A6G8R5I8_9CAUD</name>
<keyword evidence="2" id="KW-1185">Reference proteome</keyword>
<evidence type="ECO:0000313" key="2">
    <source>
        <dbReference type="Proteomes" id="UP000502617"/>
    </source>
</evidence>
<dbReference type="KEGG" id="vg:77945203"/>
<proteinExistence type="predicted"/>
<dbReference type="RefSeq" id="YP_010669049.1">
    <property type="nucleotide sequence ID" value="NC_070959.1"/>
</dbReference>
<organism evidence="1 2">
    <name type="scientific">Synechococcus phage S-N03</name>
    <dbReference type="NCBI Taxonomy" id="2718943"/>
    <lineage>
        <taxon>Viruses</taxon>
        <taxon>Duplodnaviria</taxon>
        <taxon>Heunggongvirae</taxon>
        <taxon>Uroviricota</taxon>
        <taxon>Caudoviricetes</taxon>
        <taxon>Pantevenvirales</taxon>
        <taxon>Kyanoviridae</taxon>
        <taxon>Huanghaivirus</taxon>
        <taxon>Huanghaivirus snothree</taxon>
    </lineage>
</organism>
<reference evidence="1 2" key="1">
    <citation type="submission" date="2020-03" db="EMBL/GenBank/DDBJ databases">
        <title>The Isolation and Genome Sequence of a Novel Cyanophage S-N03 from the Huanghai Sea, China.</title>
        <authorList>
            <person name="Jiang T."/>
        </authorList>
    </citation>
    <scope>NUCLEOTIDE SEQUENCE [LARGE SCALE GENOMIC DNA]</scope>
</reference>
<dbReference type="EMBL" id="MT162466">
    <property type="protein sequence ID" value="QIN96669.1"/>
    <property type="molecule type" value="Genomic_DNA"/>
</dbReference>
<sequence length="55" mass="6372">MNKVYRITACTPEEGRIVYDTLDEQVARRVHSGLMSRQLNPNDFTHDVRVEVITP</sequence>
<accession>A0A6G8R5I8</accession>
<protein>
    <submittedName>
        <fullName evidence="1">Uncharacterized protein</fullName>
    </submittedName>
</protein>
<dbReference type="GeneID" id="77945203"/>
<evidence type="ECO:0000313" key="1">
    <source>
        <dbReference type="EMBL" id="QIN96669.1"/>
    </source>
</evidence>
<dbReference type="Proteomes" id="UP000502617">
    <property type="component" value="Segment"/>
</dbReference>